<accession>A0A9P9XXM1</accession>
<feature type="region of interest" description="Disordered" evidence="1">
    <location>
        <begin position="239"/>
        <end position="319"/>
    </location>
</feature>
<feature type="region of interest" description="Disordered" evidence="1">
    <location>
        <begin position="202"/>
        <end position="226"/>
    </location>
</feature>
<sequence>MMPVRFPSGMDARRQLPPQLCQLRYGLAWHLGPHLHNCRPGFIQSISHLEDTPPRQPAIHSFLITLAQDPRFVKPRATANFHFHLHPRHRHTSRSSHLTQCQGDLATTAHPCSAPVSDNLATIPRCESTRTAQRPITTRRPRRGADTKRDAGQTERPSARRADRPLMDKQCSATIHNGALVSTRKGMVISKSQHQGTRFVNTFAPATTRPPADPYRWHSKSQPQDEALRYHEGTSQAHAHLNTPPQTVATPSSVATPATNMRRSTDVPSTPMSNVSEQDEQRPGTVHQHQQPLHIPYLRPPVPKGHPSQSPVGSMGWPPPPDHNAPLAPRLVQQYLHNVPPRSYTFEAIALVASLANGGGSVPPSALGQSIAQVCASMNKDILLGDEDGSRSEAAVVESIAAMALEATYSGRQDHWHVLMRGLRDMVDRGGGMKPEWGVILNKIHKADVKGAAYAGSSPYLEFSKIFPPISDALSPHRRAELAVRAHHLLSACSIALANIESIQGLSFFTQTIIAARHGAHPQSILVDPGSFAEDCLQVEHQLVRNPKALRDDMAETEALLAVAANPLDPLLRIAAILYIEDLLPDAHSVDLYTILLTALIHQSRIILQRKMYPESSPSPLPDATAVRPLLLWTCMVGHAIVTFTNVQKGTVLDLAVFEDLAAVTLGDSSGAAPADAEDEENELDLCELLPLGELRSVKGCDEEAMLRQLVAAHDAREPWQ</sequence>
<feature type="region of interest" description="Disordered" evidence="1">
    <location>
        <begin position="117"/>
        <end position="169"/>
    </location>
</feature>
<dbReference type="GeneID" id="75832269"/>
<dbReference type="EMBL" id="JAGIXG020000042">
    <property type="protein sequence ID" value="KAI6779756.1"/>
    <property type="molecule type" value="Genomic_DNA"/>
</dbReference>
<organism evidence="2 3">
    <name type="scientific">Emericellopsis cladophorae</name>
    <dbReference type="NCBI Taxonomy" id="2686198"/>
    <lineage>
        <taxon>Eukaryota</taxon>
        <taxon>Fungi</taxon>
        <taxon>Dikarya</taxon>
        <taxon>Ascomycota</taxon>
        <taxon>Pezizomycotina</taxon>
        <taxon>Sordariomycetes</taxon>
        <taxon>Hypocreomycetidae</taxon>
        <taxon>Hypocreales</taxon>
        <taxon>Bionectriaceae</taxon>
        <taxon>Emericellopsis</taxon>
    </lineage>
</organism>
<proteinExistence type="predicted"/>
<name>A0A9P9XXM1_9HYPO</name>
<dbReference type="Proteomes" id="UP001055219">
    <property type="component" value="Unassembled WGS sequence"/>
</dbReference>
<dbReference type="AlphaFoldDB" id="A0A9P9XXM1"/>
<keyword evidence="3" id="KW-1185">Reference proteome</keyword>
<evidence type="ECO:0000313" key="3">
    <source>
        <dbReference type="Proteomes" id="UP001055219"/>
    </source>
</evidence>
<evidence type="ECO:0000313" key="2">
    <source>
        <dbReference type="EMBL" id="KAI6779756.1"/>
    </source>
</evidence>
<protein>
    <submittedName>
        <fullName evidence="2">Uncharacterized protein</fullName>
    </submittedName>
</protein>
<dbReference type="OrthoDB" id="3469225at2759"/>
<reference evidence="2" key="2">
    <citation type="submission" date="2022-07" db="EMBL/GenBank/DDBJ databases">
        <authorList>
            <person name="Goncalves M.F.M."/>
            <person name="Hilario S."/>
            <person name="Van De Peer Y."/>
            <person name="Esteves A.C."/>
            <person name="Alves A."/>
        </authorList>
    </citation>
    <scope>NUCLEOTIDE SEQUENCE</scope>
    <source>
        <strain evidence="2">MUM 19.33</strain>
    </source>
</reference>
<evidence type="ECO:0000256" key="1">
    <source>
        <dbReference type="SAM" id="MobiDB-lite"/>
    </source>
</evidence>
<feature type="compositionally biased region" description="Polar residues" evidence="1">
    <location>
        <begin position="239"/>
        <end position="276"/>
    </location>
</feature>
<feature type="compositionally biased region" description="Basic and acidic residues" evidence="1">
    <location>
        <begin position="143"/>
        <end position="167"/>
    </location>
</feature>
<dbReference type="RefSeq" id="XP_051360612.1">
    <property type="nucleotide sequence ID" value="XM_051508325.1"/>
</dbReference>
<gene>
    <name evidence="2" type="ORF">J7T54_005786</name>
</gene>
<reference evidence="2" key="1">
    <citation type="journal article" date="2021" name="J Fungi (Basel)">
        <title>Genomic and Metabolomic Analyses of the Marine Fungus Emericellopsis cladophorae: Insights into Saltwater Adaptability Mechanisms and Its Biosynthetic Potential.</title>
        <authorList>
            <person name="Goncalves M.F.M."/>
            <person name="Hilario S."/>
            <person name="Van de Peer Y."/>
            <person name="Esteves A.C."/>
            <person name="Alves A."/>
        </authorList>
    </citation>
    <scope>NUCLEOTIDE SEQUENCE</scope>
    <source>
        <strain evidence="2">MUM 19.33</strain>
    </source>
</reference>
<comment type="caution">
    <text evidence="2">The sequence shown here is derived from an EMBL/GenBank/DDBJ whole genome shotgun (WGS) entry which is preliminary data.</text>
</comment>